<gene>
    <name evidence="2" type="ORF">PYTT_1155</name>
</gene>
<reference evidence="3" key="1">
    <citation type="submission" date="2016-09" db="EMBL/GenBank/DDBJ databases">
        <authorList>
            <person name="Koehorst J."/>
        </authorList>
    </citation>
    <scope>NUCLEOTIDE SEQUENCE [LARGE SCALE GENOMIC DNA]</scope>
</reference>
<feature type="chain" id="PRO_5009604521" evidence="1">
    <location>
        <begin position="31"/>
        <end position="417"/>
    </location>
</feature>
<keyword evidence="3" id="KW-1185">Reference proteome</keyword>
<evidence type="ECO:0000256" key="1">
    <source>
        <dbReference type="SAM" id="SignalP"/>
    </source>
</evidence>
<sequence>MRPPTQKTVMKFIVSCVCLVTCFLLQSVDAKTSFQEDRPEWFVNRCVVLPEHGSVLVHIILPEAQAKDEIAASQVSIAAYDHLHRRVESWEPGHVLNAPTPDYWDGMAPDGMQRLVRWMTVPLKRGMNFIVVRNEVGTPSQEVIPLFCARDFRIFLAPSSKILAGNGLRDKNHPLAISTPTLGWIVGEDAQGSLVFDVSLALKVRNVRYDRSAERLSCKLVFQNTSRQPVEIPVWGYRFALRDQASRINLLVDDDFLYSGDCFCPDDEVLQGLVPVSVQLQPRQSFEREFSFSNVPLPPGRHDLRLEHAFFPLEYPSFVLHVVKSDDSTDQSTRDHADDYSLPPYLIFLSEKDRGKELKQEETIDGVRYRLFYAPAGEYNPPQGSFVVPDLGQDKFDFHMYAYYQEYLSRMKPMNKE</sequence>
<dbReference type="KEGG" id="agl:PYTT_1155"/>
<dbReference type="AlphaFoldDB" id="A0A1H6LHT8"/>
<name>A0A1H6LHT8_9BACT</name>
<feature type="signal peptide" evidence="1">
    <location>
        <begin position="1"/>
        <end position="30"/>
    </location>
</feature>
<protein>
    <submittedName>
        <fullName evidence="2">Uncharacterized protein</fullName>
    </submittedName>
</protein>
<evidence type="ECO:0000313" key="2">
    <source>
        <dbReference type="EMBL" id="SEH84364.1"/>
    </source>
</evidence>
<keyword evidence="1" id="KW-0732">Signal</keyword>
<evidence type="ECO:0000313" key="3">
    <source>
        <dbReference type="Proteomes" id="UP000176204"/>
    </source>
</evidence>
<organism evidence="2 3">
    <name type="scientific">Akkermansia glycaniphila</name>
    <dbReference type="NCBI Taxonomy" id="1679444"/>
    <lineage>
        <taxon>Bacteria</taxon>
        <taxon>Pseudomonadati</taxon>
        <taxon>Verrucomicrobiota</taxon>
        <taxon>Verrucomicrobiia</taxon>
        <taxon>Verrucomicrobiales</taxon>
        <taxon>Akkermansiaceae</taxon>
        <taxon>Akkermansia</taxon>
    </lineage>
</organism>
<accession>A0A1H6LHT8</accession>
<dbReference type="Proteomes" id="UP000176204">
    <property type="component" value="Chromosome I"/>
</dbReference>
<proteinExistence type="predicted"/>
<dbReference type="EMBL" id="LT629973">
    <property type="protein sequence ID" value="SEH84364.1"/>
    <property type="molecule type" value="Genomic_DNA"/>
</dbReference>